<dbReference type="InterPro" id="IPR000182">
    <property type="entry name" value="GNAT_dom"/>
</dbReference>
<dbReference type="PROSITE" id="PS51186">
    <property type="entry name" value="GNAT"/>
    <property type="match status" value="1"/>
</dbReference>
<dbReference type="SUPFAM" id="SSF55729">
    <property type="entry name" value="Acyl-CoA N-acyltransferases (Nat)"/>
    <property type="match status" value="1"/>
</dbReference>
<dbReference type="FunFam" id="3.40.630.30:FF:000064">
    <property type="entry name" value="GNAT family acetyltransferase"/>
    <property type="match status" value="1"/>
</dbReference>
<evidence type="ECO:0000256" key="1">
    <source>
        <dbReference type="ARBA" id="ARBA00008694"/>
    </source>
</evidence>
<gene>
    <name evidence="5" type="ORF">EL17_11285</name>
</gene>
<dbReference type="STRING" id="1048983.EL17_11285"/>
<dbReference type="InterPro" id="IPR016181">
    <property type="entry name" value="Acyl_CoA_acyltransferase"/>
</dbReference>
<feature type="domain" description="N-acetyltransferase" evidence="4">
    <location>
        <begin position="2"/>
        <end position="160"/>
    </location>
</feature>
<dbReference type="GO" id="GO:0008080">
    <property type="term" value="F:N-acetyltransferase activity"/>
    <property type="evidence" value="ECO:0007669"/>
    <property type="project" value="TreeGrafter"/>
</dbReference>
<sequence>MYTVREGIKEDLPKVFELVQELALYEKAPEEVTNTLEMMERDGFGPSPVFQFFVLEKNNRDIIGTAIYYYRYSTWKGKRLYLEDYIVTEKERGQGAGKMLFERVLKKSLEENCTGMMWQVLDWNEPAINFYQKYSTYMEGGWYNCHLQAEEIKGFVNDNR</sequence>
<keyword evidence="2 5" id="KW-0808">Transferase</keyword>
<comment type="similarity">
    <text evidence="1">Belongs to the acetyltransferase family.</text>
</comment>
<evidence type="ECO:0000259" key="4">
    <source>
        <dbReference type="PROSITE" id="PS51186"/>
    </source>
</evidence>
<keyword evidence="3" id="KW-0012">Acyltransferase</keyword>
<dbReference type="PANTHER" id="PTHR10545">
    <property type="entry name" value="DIAMINE N-ACETYLTRANSFERASE"/>
    <property type="match status" value="1"/>
</dbReference>
<comment type="caution">
    <text evidence="5">The sequence shown here is derived from an EMBL/GenBank/DDBJ whole genome shotgun (WGS) entry which is preliminary data.</text>
</comment>
<dbReference type="EMBL" id="JMIH01000021">
    <property type="protein sequence ID" value="KEO73481.1"/>
    <property type="molecule type" value="Genomic_DNA"/>
</dbReference>
<dbReference type="Gene3D" id="3.40.630.30">
    <property type="match status" value="1"/>
</dbReference>
<dbReference type="Proteomes" id="UP000027821">
    <property type="component" value="Unassembled WGS sequence"/>
</dbReference>
<accession>A0A074KU24</accession>
<dbReference type="RefSeq" id="WP_035074285.1">
    <property type="nucleotide sequence ID" value="NZ_JMIH01000021.1"/>
</dbReference>
<evidence type="ECO:0000313" key="5">
    <source>
        <dbReference type="EMBL" id="KEO73481.1"/>
    </source>
</evidence>
<evidence type="ECO:0000313" key="6">
    <source>
        <dbReference type="Proteomes" id="UP000027821"/>
    </source>
</evidence>
<dbReference type="InterPro" id="IPR051016">
    <property type="entry name" value="Diverse_Substrate_AcTransf"/>
</dbReference>
<protein>
    <submittedName>
        <fullName evidence="5">GNAT family acetyltransferase</fullName>
    </submittedName>
</protein>
<dbReference type="OrthoDB" id="9805924at2"/>
<dbReference type="AlphaFoldDB" id="A0A074KU24"/>
<dbReference type="eggNOG" id="COG1247">
    <property type="taxonomic scope" value="Bacteria"/>
</dbReference>
<name>A0A074KU24_9BACT</name>
<keyword evidence="6" id="KW-1185">Reference proteome</keyword>
<dbReference type="CDD" id="cd04301">
    <property type="entry name" value="NAT_SF"/>
    <property type="match status" value="1"/>
</dbReference>
<reference evidence="5 6" key="1">
    <citation type="submission" date="2014-04" db="EMBL/GenBank/DDBJ databases">
        <title>Characterization and application of a salt tolerant electro-active bacterium.</title>
        <authorList>
            <person name="Yang L."/>
            <person name="Wei S."/>
            <person name="Tay Q.X.M."/>
        </authorList>
    </citation>
    <scope>NUCLEOTIDE SEQUENCE [LARGE SCALE GENOMIC DNA]</scope>
    <source>
        <strain evidence="5 6">LY1</strain>
    </source>
</reference>
<dbReference type="PANTHER" id="PTHR10545:SF29">
    <property type="entry name" value="GH14572P-RELATED"/>
    <property type="match status" value="1"/>
</dbReference>
<evidence type="ECO:0000256" key="2">
    <source>
        <dbReference type="ARBA" id="ARBA00022679"/>
    </source>
</evidence>
<dbReference type="Pfam" id="PF00583">
    <property type="entry name" value="Acetyltransf_1"/>
    <property type="match status" value="1"/>
</dbReference>
<evidence type="ECO:0000256" key="3">
    <source>
        <dbReference type="ARBA" id="ARBA00023315"/>
    </source>
</evidence>
<organism evidence="5 6">
    <name type="scientific">Anditalea andensis</name>
    <dbReference type="NCBI Taxonomy" id="1048983"/>
    <lineage>
        <taxon>Bacteria</taxon>
        <taxon>Pseudomonadati</taxon>
        <taxon>Bacteroidota</taxon>
        <taxon>Cytophagia</taxon>
        <taxon>Cytophagales</taxon>
        <taxon>Cytophagaceae</taxon>
        <taxon>Anditalea</taxon>
    </lineage>
</organism>
<proteinExistence type="inferred from homology"/>